<proteinExistence type="predicted"/>
<evidence type="ECO:0000313" key="2">
    <source>
        <dbReference type="EMBL" id="MEA1081013.1"/>
    </source>
</evidence>
<keyword evidence="1" id="KW-0472">Membrane</keyword>
<feature type="transmembrane region" description="Helical" evidence="1">
    <location>
        <begin position="12"/>
        <end position="31"/>
    </location>
</feature>
<dbReference type="Proteomes" id="UP001305746">
    <property type="component" value="Unassembled WGS sequence"/>
</dbReference>
<keyword evidence="1" id="KW-1133">Transmembrane helix</keyword>
<sequence length="198" mass="22385">MTDRATNPWQQHLLHSILIAIAILGGFPIVGPKNFLPAPWVCTLSLYLSATSVLLFSGWVIYLARTRKINPGHPWHQYSRIKKGLTLVSCPLILWVMLHLAMGYSLPRLWTSLVSEPAIVQYQVTRTLGSGRYSCDHQLSLDKFDSFAFEFCLPEKFWHRLPDAPFIATFKVNSSHLGTTFEGVRVPPHLLKSASENL</sequence>
<keyword evidence="3" id="KW-1185">Reference proteome</keyword>
<comment type="caution">
    <text evidence="2">The sequence shown here is derived from an EMBL/GenBank/DDBJ whole genome shotgun (WGS) entry which is preliminary data.</text>
</comment>
<accession>A0ABU5NYZ7</accession>
<gene>
    <name evidence="2" type="ORF">U5822_10055</name>
</gene>
<feature type="transmembrane region" description="Helical" evidence="1">
    <location>
        <begin position="85"/>
        <end position="106"/>
    </location>
</feature>
<evidence type="ECO:0000256" key="1">
    <source>
        <dbReference type="SAM" id="Phobius"/>
    </source>
</evidence>
<protein>
    <submittedName>
        <fullName evidence="2">Uncharacterized protein</fullName>
    </submittedName>
</protein>
<dbReference type="EMBL" id="JAYDCJ010000003">
    <property type="protein sequence ID" value="MEA1081013.1"/>
    <property type="molecule type" value="Genomic_DNA"/>
</dbReference>
<feature type="transmembrane region" description="Helical" evidence="1">
    <location>
        <begin position="37"/>
        <end position="64"/>
    </location>
</feature>
<reference evidence="2 3" key="1">
    <citation type="submission" date="2023-12" db="EMBL/GenBank/DDBJ databases">
        <title>Marinobacter qingdaonensis sp. nov., isolated from the intertidal sediment of Qingdao, PR China.</title>
        <authorList>
            <person name="Li Y."/>
        </authorList>
    </citation>
    <scope>NUCLEOTIDE SEQUENCE [LARGE SCALE GENOMIC DNA]</scope>
    <source>
        <strain evidence="2 3">ASW11-75</strain>
    </source>
</reference>
<organism evidence="2 3">
    <name type="scientific">Marinobacter qingdaonensis</name>
    <dbReference type="NCBI Taxonomy" id="3108486"/>
    <lineage>
        <taxon>Bacteria</taxon>
        <taxon>Pseudomonadati</taxon>
        <taxon>Pseudomonadota</taxon>
        <taxon>Gammaproteobacteria</taxon>
        <taxon>Pseudomonadales</taxon>
        <taxon>Marinobacteraceae</taxon>
        <taxon>Marinobacter</taxon>
    </lineage>
</organism>
<keyword evidence="1" id="KW-0812">Transmembrane</keyword>
<evidence type="ECO:0000313" key="3">
    <source>
        <dbReference type="Proteomes" id="UP001305746"/>
    </source>
</evidence>
<name>A0ABU5NYZ7_9GAMM</name>
<dbReference type="RefSeq" id="WP_322855490.1">
    <property type="nucleotide sequence ID" value="NZ_JAYDCJ010000003.1"/>
</dbReference>